<evidence type="ECO:0000313" key="4">
    <source>
        <dbReference type="Proteomes" id="UP000274822"/>
    </source>
</evidence>
<protein>
    <recommendedName>
        <fullName evidence="2">Glutaredoxin domain-containing protein</fullName>
    </recommendedName>
</protein>
<dbReference type="Pfam" id="PF00462">
    <property type="entry name" value="Glutaredoxin"/>
    <property type="match status" value="1"/>
</dbReference>
<feature type="coiled-coil region" evidence="1">
    <location>
        <begin position="38"/>
        <end position="160"/>
    </location>
</feature>
<keyword evidence="1" id="KW-0175">Coiled coil</keyword>
<dbReference type="Proteomes" id="UP000274822">
    <property type="component" value="Unassembled WGS sequence"/>
</dbReference>
<dbReference type="EMBL" id="RBNJ01024354">
    <property type="protein sequence ID" value="RUS16353.1"/>
    <property type="molecule type" value="Genomic_DNA"/>
</dbReference>
<name>A0A433PFL8_9FUNG</name>
<dbReference type="GO" id="GO:0016491">
    <property type="term" value="F:oxidoreductase activity"/>
    <property type="evidence" value="ECO:0007669"/>
    <property type="project" value="UniProtKB-ARBA"/>
</dbReference>
<evidence type="ECO:0000313" key="3">
    <source>
        <dbReference type="EMBL" id="RUS16353.1"/>
    </source>
</evidence>
<feature type="domain" description="Glutaredoxin" evidence="2">
    <location>
        <begin position="380"/>
        <end position="424"/>
    </location>
</feature>
<evidence type="ECO:0000259" key="2">
    <source>
        <dbReference type="Pfam" id="PF00462"/>
    </source>
</evidence>
<dbReference type="Gene3D" id="3.40.30.10">
    <property type="entry name" value="Glutaredoxin"/>
    <property type="match status" value="1"/>
</dbReference>
<accession>A0A433PFL8</accession>
<proteinExistence type="predicted"/>
<feature type="non-terminal residue" evidence="3">
    <location>
        <position position="531"/>
    </location>
</feature>
<dbReference type="InterPro" id="IPR002109">
    <property type="entry name" value="Glutaredoxin"/>
</dbReference>
<feature type="coiled-coil region" evidence="1">
    <location>
        <begin position="205"/>
        <end position="279"/>
    </location>
</feature>
<comment type="caution">
    <text evidence="3">The sequence shown here is derived from an EMBL/GenBank/DDBJ whole genome shotgun (WGS) entry which is preliminary data.</text>
</comment>
<gene>
    <name evidence="3" type="ORF">BC938DRAFT_476609</name>
</gene>
<organism evidence="3 4">
    <name type="scientific">Jimgerdemannia flammicorona</name>
    <dbReference type="NCBI Taxonomy" id="994334"/>
    <lineage>
        <taxon>Eukaryota</taxon>
        <taxon>Fungi</taxon>
        <taxon>Fungi incertae sedis</taxon>
        <taxon>Mucoromycota</taxon>
        <taxon>Mucoromycotina</taxon>
        <taxon>Endogonomycetes</taxon>
        <taxon>Endogonales</taxon>
        <taxon>Endogonaceae</taxon>
        <taxon>Jimgerdemannia</taxon>
    </lineage>
</organism>
<evidence type="ECO:0000256" key="1">
    <source>
        <dbReference type="SAM" id="Coils"/>
    </source>
</evidence>
<reference evidence="3 4" key="1">
    <citation type="journal article" date="2018" name="New Phytol.">
        <title>Phylogenomics of Endogonaceae and evolution of mycorrhizas within Mucoromycota.</title>
        <authorList>
            <person name="Chang Y."/>
            <person name="Desiro A."/>
            <person name="Na H."/>
            <person name="Sandor L."/>
            <person name="Lipzen A."/>
            <person name="Clum A."/>
            <person name="Barry K."/>
            <person name="Grigoriev I.V."/>
            <person name="Martin F.M."/>
            <person name="Stajich J.E."/>
            <person name="Smith M.E."/>
            <person name="Bonito G."/>
            <person name="Spatafora J.W."/>
        </authorList>
    </citation>
    <scope>NUCLEOTIDE SEQUENCE [LARGE SCALE GENOMIC DNA]</scope>
    <source>
        <strain evidence="3 4">AD002</strain>
    </source>
</reference>
<keyword evidence="4" id="KW-1185">Reference proteome</keyword>
<dbReference type="SUPFAM" id="SSF52833">
    <property type="entry name" value="Thioredoxin-like"/>
    <property type="match status" value="1"/>
</dbReference>
<dbReference type="InterPro" id="IPR036249">
    <property type="entry name" value="Thioredoxin-like_sf"/>
</dbReference>
<dbReference type="PROSITE" id="PS51354">
    <property type="entry name" value="GLUTAREDOXIN_2"/>
    <property type="match status" value="1"/>
</dbReference>
<sequence length="531" mass="60044">MRCHFNINSFFEIEAGRLKIYFNPSYLPSQNDATLQLLAEKEQLLHVREQEIEGLRLKWEQERAEAVKPALEGVNAQLDVLKGENEETLARLAEREAELEALRAQLEAERSLGPQEDEKRIRLKRLTVDLEQDRENLAKLEQLNTELEEQKRMHEAVLIAHAQAMEEKDTLLRQHGEALESLQKAHDQAFQDFQNQQTLADTELRRRHNAELAELRAKLVKAEKDAVSGAAPIAQKFNAEIEKLLAEIEAEEHNHAVQLDEFRKQQEQQLSTLQESQNAQIKTLKQHQTSEKKRLSWRSQHAPVEAVSWPAPQPLSILRKTSGPQERKSATKAAIEEDQILAGLKPKDNKKVQLYYSSVSGNASVGIGTKIRLKKQQEHARSLLQSRNITFELVDVAASSVALGYMREQSGQRDLPQVFVGGEFRGLYQDIVNHTEGNDLETLLRPAARQHSGVEDARQADPNAPIRVLPAGPIQLPVLRPTLTSNQGKPSIPAPRLVQIRQSRDEDADLFAELEKELSAGRIGEDAWQAL</sequence>
<dbReference type="AlphaFoldDB" id="A0A433PFL8"/>